<gene>
    <name evidence="1" type="ORF">HPB50_002210</name>
</gene>
<name>A0ACB7SMC1_HYAAI</name>
<dbReference type="Proteomes" id="UP000821845">
    <property type="component" value="Chromosome 3"/>
</dbReference>
<proteinExistence type="predicted"/>
<evidence type="ECO:0000313" key="1">
    <source>
        <dbReference type="EMBL" id="KAH6934923.1"/>
    </source>
</evidence>
<keyword evidence="2" id="KW-1185">Reference proteome</keyword>
<dbReference type="EMBL" id="CM023483">
    <property type="protein sequence ID" value="KAH6934923.1"/>
    <property type="molecule type" value="Genomic_DNA"/>
</dbReference>
<sequence>MVVRHGMDGVAVHWVPPEAACRVAGRDDDLLTLSTIVDAISKAFTSNTVSKMYITLLLPADHAATNPLVNVLVNVVDYVIVQTHLLQLPLVPSGKLCTDVAKNTTDFIQSLSLSPEQEKKVCSGFSLSPYKVVASPIVGQGVHNFSYDSDSKLDGLRGRGRVSDACGNKIEPCRYALLFSDCIVVYPNAAQQHLYYMFHKADTVQSIVSHVTSQARQRIAADHCAALFDLDMDNWDDRITCAGFDLPYRYLTHFHSSIQGRASPLQMLRRC</sequence>
<organism evidence="1 2">
    <name type="scientific">Hyalomma asiaticum</name>
    <name type="common">Tick</name>
    <dbReference type="NCBI Taxonomy" id="266040"/>
    <lineage>
        <taxon>Eukaryota</taxon>
        <taxon>Metazoa</taxon>
        <taxon>Ecdysozoa</taxon>
        <taxon>Arthropoda</taxon>
        <taxon>Chelicerata</taxon>
        <taxon>Arachnida</taxon>
        <taxon>Acari</taxon>
        <taxon>Parasitiformes</taxon>
        <taxon>Ixodida</taxon>
        <taxon>Ixodoidea</taxon>
        <taxon>Ixodidae</taxon>
        <taxon>Hyalomminae</taxon>
        <taxon>Hyalomma</taxon>
    </lineage>
</organism>
<comment type="caution">
    <text evidence="1">The sequence shown here is derived from an EMBL/GenBank/DDBJ whole genome shotgun (WGS) entry which is preliminary data.</text>
</comment>
<evidence type="ECO:0000313" key="2">
    <source>
        <dbReference type="Proteomes" id="UP000821845"/>
    </source>
</evidence>
<reference evidence="1" key="1">
    <citation type="submission" date="2020-05" db="EMBL/GenBank/DDBJ databases">
        <title>Large-scale comparative analyses of tick genomes elucidate their genetic diversity and vector capacities.</title>
        <authorList>
            <person name="Jia N."/>
            <person name="Wang J."/>
            <person name="Shi W."/>
            <person name="Du L."/>
            <person name="Sun Y."/>
            <person name="Zhan W."/>
            <person name="Jiang J."/>
            <person name="Wang Q."/>
            <person name="Zhang B."/>
            <person name="Ji P."/>
            <person name="Sakyi L.B."/>
            <person name="Cui X."/>
            <person name="Yuan T."/>
            <person name="Jiang B."/>
            <person name="Yang W."/>
            <person name="Lam T.T.-Y."/>
            <person name="Chang Q."/>
            <person name="Ding S."/>
            <person name="Wang X."/>
            <person name="Zhu J."/>
            <person name="Ruan X."/>
            <person name="Zhao L."/>
            <person name="Wei J."/>
            <person name="Que T."/>
            <person name="Du C."/>
            <person name="Cheng J."/>
            <person name="Dai P."/>
            <person name="Han X."/>
            <person name="Huang E."/>
            <person name="Gao Y."/>
            <person name="Liu J."/>
            <person name="Shao H."/>
            <person name="Ye R."/>
            <person name="Li L."/>
            <person name="Wei W."/>
            <person name="Wang X."/>
            <person name="Wang C."/>
            <person name="Yang T."/>
            <person name="Huo Q."/>
            <person name="Li W."/>
            <person name="Guo W."/>
            <person name="Chen H."/>
            <person name="Zhou L."/>
            <person name="Ni X."/>
            <person name="Tian J."/>
            <person name="Zhou Y."/>
            <person name="Sheng Y."/>
            <person name="Liu T."/>
            <person name="Pan Y."/>
            <person name="Xia L."/>
            <person name="Li J."/>
            <person name="Zhao F."/>
            <person name="Cao W."/>
        </authorList>
    </citation>
    <scope>NUCLEOTIDE SEQUENCE</scope>
    <source>
        <strain evidence="1">Hyas-2018</strain>
    </source>
</reference>
<accession>A0ACB7SMC1</accession>
<protein>
    <submittedName>
        <fullName evidence="1">Uncharacterized protein</fullName>
    </submittedName>
</protein>